<feature type="signal peptide" evidence="1">
    <location>
        <begin position="1"/>
        <end position="16"/>
    </location>
</feature>
<dbReference type="AlphaFoldDB" id="A0A5E4R206"/>
<dbReference type="CDD" id="cd00298">
    <property type="entry name" value="ACD_sHsps_p23-like"/>
    <property type="match status" value="1"/>
</dbReference>
<evidence type="ECO:0000313" key="2">
    <source>
        <dbReference type="EMBL" id="VVD04697.1"/>
    </source>
</evidence>
<dbReference type="SUPFAM" id="SSF49764">
    <property type="entry name" value="HSP20-like chaperones"/>
    <property type="match status" value="1"/>
</dbReference>
<accession>A0A5E4R206</accession>
<dbReference type="EMBL" id="FZQP02006882">
    <property type="protein sequence ID" value="VVD04697.1"/>
    <property type="molecule type" value="Genomic_DNA"/>
</dbReference>
<evidence type="ECO:0000313" key="3">
    <source>
        <dbReference type="Proteomes" id="UP000324832"/>
    </source>
</evidence>
<dbReference type="InterPro" id="IPR008978">
    <property type="entry name" value="HSP20-like_chaperone"/>
</dbReference>
<proteinExistence type="predicted"/>
<evidence type="ECO:0000256" key="1">
    <source>
        <dbReference type="SAM" id="SignalP"/>
    </source>
</evidence>
<sequence>MYRFQVFLFFVTAVSSHCHFGRDCHWWHGHHNFHHNHNHQYPHPFAANSKPITNSFESISSALIEFDELLEKHCKDNRNVVTEVYGEEFYILKYNLPGFMIDDIKMQVKHRVIYTTADRANMKPFRDIRILPDIVYIDAAEWNLEGGTLKFIAPYKVPVQTDNIKTCERINKDVKVIPFKNQTAMGIRMGYYN</sequence>
<organism evidence="2 3">
    <name type="scientific">Leptidea sinapis</name>
    <dbReference type="NCBI Taxonomy" id="189913"/>
    <lineage>
        <taxon>Eukaryota</taxon>
        <taxon>Metazoa</taxon>
        <taxon>Ecdysozoa</taxon>
        <taxon>Arthropoda</taxon>
        <taxon>Hexapoda</taxon>
        <taxon>Insecta</taxon>
        <taxon>Pterygota</taxon>
        <taxon>Neoptera</taxon>
        <taxon>Endopterygota</taxon>
        <taxon>Lepidoptera</taxon>
        <taxon>Glossata</taxon>
        <taxon>Ditrysia</taxon>
        <taxon>Papilionoidea</taxon>
        <taxon>Pieridae</taxon>
        <taxon>Dismorphiinae</taxon>
        <taxon>Leptidea</taxon>
    </lineage>
</organism>
<feature type="chain" id="PRO_5022723008" evidence="1">
    <location>
        <begin position="17"/>
        <end position="193"/>
    </location>
</feature>
<reference evidence="2 3" key="1">
    <citation type="submission" date="2017-07" db="EMBL/GenBank/DDBJ databases">
        <authorList>
            <person name="Talla V."/>
            <person name="Backstrom N."/>
        </authorList>
    </citation>
    <scope>NUCLEOTIDE SEQUENCE [LARGE SCALE GENOMIC DNA]</scope>
</reference>
<dbReference type="Proteomes" id="UP000324832">
    <property type="component" value="Unassembled WGS sequence"/>
</dbReference>
<keyword evidence="3" id="KW-1185">Reference proteome</keyword>
<protein>
    <submittedName>
        <fullName evidence="2">Uncharacterized protein</fullName>
    </submittedName>
</protein>
<name>A0A5E4R206_9NEOP</name>
<keyword evidence="1" id="KW-0732">Signal</keyword>
<gene>
    <name evidence="2" type="ORF">LSINAPIS_LOCUS14397</name>
</gene>